<dbReference type="AlphaFoldDB" id="A0A6M2DB07"/>
<name>A0A6M2DB07_RHIMP</name>
<accession>A0A6M2DB07</accession>
<evidence type="ECO:0000313" key="1">
    <source>
        <dbReference type="EMBL" id="NOV43276.1"/>
    </source>
</evidence>
<reference evidence="1" key="1">
    <citation type="submission" date="2019-09" db="EMBL/GenBank/DDBJ databases">
        <title>Organ-specific transcriptomic study of the physiology of the cattle tick, Rhipicephalus microplus.</title>
        <authorList>
            <person name="Tirloni L."/>
            <person name="Braz G."/>
            <person name="Gandara A.C.P."/>
            <person name="Sabadin G.A."/>
            <person name="da Silva R.M."/>
            <person name="Guizzo M.G."/>
            <person name="Machado J.A."/>
            <person name="Costa E.P."/>
            <person name="Gomes H.F."/>
            <person name="Moraes J."/>
            <person name="Mota M.B.S."/>
            <person name="Mesquita R.D."/>
            <person name="Alvarenga P.H."/>
            <person name="Alves F."/>
            <person name="Seixas A."/>
            <person name="da Fonseca R.N."/>
            <person name="Fogaca A."/>
            <person name="Logullo C."/>
            <person name="Tanaka A."/>
            <person name="Daffre S."/>
            <person name="Termignoni C."/>
            <person name="Vaz I.S.Jr."/>
            <person name="Oliveira P.L."/>
            <person name="Ribeiro J.M."/>
        </authorList>
    </citation>
    <scope>NUCLEOTIDE SEQUENCE</scope>
    <source>
        <strain evidence="1">Porto Alegre</strain>
    </source>
</reference>
<protein>
    <submittedName>
        <fullName evidence="1">Putative secreted protein</fullName>
    </submittedName>
</protein>
<dbReference type="EMBL" id="GHWJ01010539">
    <property type="protein sequence ID" value="NOV43276.1"/>
    <property type="molecule type" value="Transcribed_RNA"/>
</dbReference>
<organism evidence="1">
    <name type="scientific">Rhipicephalus microplus</name>
    <name type="common">Cattle tick</name>
    <name type="synonym">Boophilus microplus</name>
    <dbReference type="NCBI Taxonomy" id="6941"/>
    <lineage>
        <taxon>Eukaryota</taxon>
        <taxon>Metazoa</taxon>
        <taxon>Ecdysozoa</taxon>
        <taxon>Arthropoda</taxon>
        <taxon>Chelicerata</taxon>
        <taxon>Arachnida</taxon>
        <taxon>Acari</taxon>
        <taxon>Parasitiformes</taxon>
        <taxon>Ixodida</taxon>
        <taxon>Ixodoidea</taxon>
        <taxon>Ixodidae</taxon>
        <taxon>Rhipicephalinae</taxon>
        <taxon>Rhipicephalus</taxon>
        <taxon>Boophilus</taxon>
    </lineage>
</organism>
<proteinExistence type="predicted"/>
<sequence length="79" mass="9226">MCCVPCMSQWIPCLLVCVFVVRVLNDLLRTPMLSSVSIKLAHHISSSLARKLDKQVERKRNSKLLMRCIHRTPRRLPLW</sequence>